<keyword evidence="2" id="KW-1185">Reference proteome</keyword>
<evidence type="ECO:0000313" key="2">
    <source>
        <dbReference type="Proteomes" id="UP000887578"/>
    </source>
</evidence>
<dbReference type="WBParaSite" id="PDA_v2.g25444.t1">
    <property type="protein sequence ID" value="PDA_v2.g25444.t1"/>
    <property type="gene ID" value="PDA_v2.g25444"/>
</dbReference>
<feature type="compositionally biased region" description="Polar residues" evidence="1">
    <location>
        <begin position="275"/>
        <end position="286"/>
    </location>
</feature>
<protein>
    <submittedName>
        <fullName evidence="3">Uncharacterized protein</fullName>
    </submittedName>
</protein>
<name>A0A914Q2I4_9BILA</name>
<evidence type="ECO:0000313" key="3">
    <source>
        <dbReference type="WBParaSite" id="PDA_v2.g25444.t1"/>
    </source>
</evidence>
<sequence>MSFVDPLDEPINPYTGYPFRKESLDERIRRILEDDDDDEIPVATSSVKINAEQIDTVYSNRVVASAKQNSVLPGGKDIRNQYSLIPSIPVKTRYNVNNVSSNRSASSINQNPTIAGDRIANDNYSLAQPKKVDSSSRFTAPVKKTAFKYEKTRWQISPVTPTESMDSRYTAPAKKPSLKYEKTRWQIPPVTPTESMDSRFTAPAKKTAFKYEKTRWPSTSVTPTESMDTFSSNSSVESDKHTSVGKNLKREYKLIPYDAVQTLYKMDAISSTYSSDSVKQIPGNSSVKDKSPIIQPPNKRIKLEYKHSFNFIGENSNIDEKSEKFERSQHESIFQHMDDSMKKEEINQAYQEVTEIVELLWPNPRKVTKDVKVTALNVNEFMKDDVFQMMLDAALNNPNLFKAHELSFTGTQKF</sequence>
<dbReference type="Proteomes" id="UP000887578">
    <property type="component" value="Unplaced"/>
</dbReference>
<feature type="compositionally biased region" description="Polar residues" evidence="1">
    <location>
        <begin position="216"/>
        <end position="236"/>
    </location>
</feature>
<reference evidence="3" key="1">
    <citation type="submission" date="2022-11" db="UniProtKB">
        <authorList>
            <consortium name="WormBaseParasite"/>
        </authorList>
    </citation>
    <scope>IDENTIFICATION</scope>
</reference>
<dbReference type="AlphaFoldDB" id="A0A914Q2I4"/>
<proteinExistence type="predicted"/>
<feature type="region of interest" description="Disordered" evidence="1">
    <location>
        <begin position="215"/>
        <end position="245"/>
    </location>
</feature>
<feature type="region of interest" description="Disordered" evidence="1">
    <location>
        <begin position="275"/>
        <end position="294"/>
    </location>
</feature>
<evidence type="ECO:0000256" key="1">
    <source>
        <dbReference type="SAM" id="MobiDB-lite"/>
    </source>
</evidence>
<organism evidence="2 3">
    <name type="scientific">Panagrolaimus davidi</name>
    <dbReference type="NCBI Taxonomy" id="227884"/>
    <lineage>
        <taxon>Eukaryota</taxon>
        <taxon>Metazoa</taxon>
        <taxon>Ecdysozoa</taxon>
        <taxon>Nematoda</taxon>
        <taxon>Chromadorea</taxon>
        <taxon>Rhabditida</taxon>
        <taxon>Tylenchina</taxon>
        <taxon>Panagrolaimomorpha</taxon>
        <taxon>Panagrolaimoidea</taxon>
        <taxon>Panagrolaimidae</taxon>
        <taxon>Panagrolaimus</taxon>
    </lineage>
</organism>
<accession>A0A914Q2I4</accession>